<dbReference type="AlphaFoldDB" id="W2GA01"/>
<gene>
    <name evidence="1" type="ORF">L915_15039</name>
</gene>
<name>W2GA01_PHYNI</name>
<dbReference type="EMBL" id="KI688091">
    <property type="protein sequence ID" value="ETK79075.1"/>
    <property type="molecule type" value="Genomic_DNA"/>
</dbReference>
<reference evidence="1" key="1">
    <citation type="submission" date="2013-11" db="EMBL/GenBank/DDBJ databases">
        <title>The Genome Sequence of Phytophthora parasitica CJ02B3.</title>
        <authorList>
            <consortium name="The Broad Institute Genomics Platform"/>
            <person name="Russ C."/>
            <person name="Tyler B."/>
            <person name="Panabieres F."/>
            <person name="Shan W."/>
            <person name="Tripathy S."/>
            <person name="Grunwald N."/>
            <person name="Machado M."/>
            <person name="Johnson C.S."/>
            <person name="Arredondo F."/>
            <person name="Hong C."/>
            <person name="Coffey M."/>
            <person name="Young S.K."/>
            <person name="Zeng Q."/>
            <person name="Gargeya S."/>
            <person name="Fitzgerald M."/>
            <person name="Abouelleil A."/>
            <person name="Alvarado L."/>
            <person name="Chapman S.B."/>
            <person name="Gainer-Dewar J."/>
            <person name="Goldberg J."/>
            <person name="Griggs A."/>
            <person name="Gujja S."/>
            <person name="Hansen M."/>
            <person name="Howarth C."/>
            <person name="Imamovic A."/>
            <person name="Ireland A."/>
            <person name="Larimer J."/>
            <person name="McCowan C."/>
            <person name="Murphy C."/>
            <person name="Pearson M."/>
            <person name="Poon T.W."/>
            <person name="Priest M."/>
            <person name="Roberts A."/>
            <person name="Saif S."/>
            <person name="Shea T."/>
            <person name="Sykes S."/>
            <person name="Wortman J."/>
            <person name="Nusbaum C."/>
            <person name="Birren B."/>
        </authorList>
    </citation>
    <scope>NUCLEOTIDE SEQUENCE [LARGE SCALE GENOMIC DNA]</scope>
    <source>
        <strain evidence="1">CJ02B3</strain>
    </source>
</reference>
<evidence type="ECO:0000313" key="1">
    <source>
        <dbReference type="EMBL" id="ETK79075.1"/>
    </source>
</evidence>
<sequence>MVALRNSCRSSTLLRKRSISPFLPTTGGAISFTSRISKTCPTTPPGPTRTR</sequence>
<proteinExistence type="predicted"/>
<protein>
    <submittedName>
        <fullName evidence="1">Uncharacterized protein</fullName>
    </submittedName>
</protein>
<dbReference type="Proteomes" id="UP000053236">
    <property type="component" value="Unassembled WGS sequence"/>
</dbReference>
<accession>W2GA01</accession>
<organism evidence="1">
    <name type="scientific">Phytophthora nicotianae</name>
    <name type="common">Potato buckeye rot agent</name>
    <name type="synonym">Phytophthora parasitica</name>
    <dbReference type="NCBI Taxonomy" id="4792"/>
    <lineage>
        <taxon>Eukaryota</taxon>
        <taxon>Sar</taxon>
        <taxon>Stramenopiles</taxon>
        <taxon>Oomycota</taxon>
        <taxon>Peronosporomycetes</taxon>
        <taxon>Peronosporales</taxon>
        <taxon>Peronosporaceae</taxon>
        <taxon>Phytophthora</taxon>
    </lineage>
</organism>